<dbReference type="EMBL" id="CP013011">
    <property type="protein sequence ID" value="ALL01293.1"/>
    <property type="molecule type" value="Genomic_DNA"/>
</dbReference>
<dbReference type="AlphaFoldDB" id="A0A0P0N4Q1"/>
<gene>
    <name evidence="3" type="ORF">Pdsh_02300</name>
    <name evidence="2" type="ORF">Pyrde_1245</name>
</gene>
<evidence type="ECO:0000256" key="1">
    <source>
        <dbReference type="SAM" id="MobiDB-lite"/>
    </source>
</evidence>
<reference evidence="2 4" key="1">
    <citation type="submission" date="2015-10" db="EMBL/GenBank/DDBJ databases">
        <title>Complete genome sequence of hyperthermophilic archaeon Pyrodictium delaneyi Su06.</title>
        <authorList>
            <person name="Jung J.-H."/>
            <person name="Lin J."/>
            <person name="Holden J.F."/>
            <person name="Park C.-S."/>
        </authorList>
    </citation>
    <scope>NUCLEOTIDE SEQUENCE [LARGE SCALE GENOMIC DNA]</scope>
    <source>
        <strain evidence="2 4">Su06</strain>
    </source>
</reference>
<dbReference type="Proteomes" id="UP000058613">
    <property type="component" value="Chromosome"/>
</dbReference>
<evidence type="ECO:0000313" key="4">
    <source>
        <dbReference type="Proteomes" id="UP000058613"/>
    </source>
</evidence>
<evidence type="ECO:0000313" key="3">
    <source>
        <dbReference type="EMBL" id="OWJ55640.1"/>
    </source>
</evidence>
<keyword evidence="5" id="KW-1185">Reference proteome</keyword>
<evidence type="ECO:0000313" key="2">
    <source>
        <dbReference type="EMBL" id="ALL01293.1"/>
    </source>
</evidence>
<protein>
    <submittedName>
        <fullName evidence="2">Uncharacterized protein</fullName>
    </submittedName>
</protein>
<name>A0A0P0N4Q1_9CREN</name>
<reference evidence="3 5" key="2">
    <citation type="submission" date="2017-05" db="EMBL/GenBank/DDBJ databases">
        <title>The draft genome of the hyperthermophilic archaeon 'Pyrodictium delaneyi strain Hulk', an iron and nitrate reducer, reveals the capacity for sulfate reduction.</title>
        <authorList>
            <person name="Demey L.M."/>
            <person name="Miller C."/>
            <person name="Manzella M."/>
            <person name="Reguera G."/>
            <person name="Kashefi K."/>
        </authorList>
    </citation>
    <scope>NUCLEOTIDE SEQUENCE [LARGE SCALE GENOMIC DNA]</scope>
    <source>
        <strain evidence="3 5">Hulk</strain>
    </source>
</reference>
<sequence length="74" mass="8160">MRAIARRLRAAMYRERAGCKECAETVKHEALALASTARWADEQGEDQPQSSPSHKPHHAQLRAGCWVYACPAAG</sequence>
<dbReference type="Proteomes" id="UP000196694">
    <property type="component" value="Unassembled WGS sequence"/>
</dbReference>
<dbReference type="KEGG" id="pdl:Pyrde_1245"/>
<accession>A0A0P0N4Q1</accession>
<feature type="region of interest" description="Disordered" evidence="1">
    <location>
        <begin position="38"/>
        <end position="57"/>
    </location>
</feature>
<proteinExistence type="predicted"/>
<organism evidence="2 4">
    <name type="scientific">Pyrodictium delaneyi</name>
    <dbReference type="NCBI Taxonomy" id="1273541"/>
    <lineage>
        <taxon>Archaea</taxon>
        <taxon>Thermoproteota</taxon>
        <taxon>Thermoprotei</taxon>
        <taxon>Desulfurococcales</taxon>
        <taxon>Pyrodictiaceae</taxon>
        <taxon>Pyrodictium</taxon>
    </lineage>
</organism>
<dbReference type="EMBL" id="NCQP01000001">
    <property type="protein sequence ID" value="OWJ55640.1"/>
    <property type="molecule type" value="Genomic_DNA"/>
</dbReference>
<evidence type="ECO:0000313" key="5">
    <source>
        <dbReference type="Proteomes" id="UP000196694"/>
    </source>
</evidence>
<dbReference type="STRING" id="1273541.Pyrde_1245"/>